<evidence type="ECO:0000313" key="6">
    <source>
        <dbReference type="Proteomes" id="UP001059041"/>
    </source>
</evidence>
<dbReference type="InterPro" id="IPR050111">
    <property type="entry name" value="C-type_lectin/snaclec_domain"/>
</dbReference>
<evidence type="ECO:0000256" key="1">
    <source>
        <dbReference type="ARBA" id="ARBA00022734"/>
    </source>
</evidence>
<keyword evidence="3" id="KW-0472">Membrane</keyword>
<dbReference type="InterPro" id="IPR018378">
    <property type="entry name" value="C-type_lectin_CS"/>
</dbReference>
<dbReference type="PROSITE" id="PS00615">
    <property type="entry name" value="C_TYPE_LECTIN_1"/>
    <property type="match status" value="1"/>
</dbReference>
<dbReference type="InterPro" id="IPR033989">
    <property type="entry name" value="CD209-like_CTLD"/>
</dbReference>
<dbReference type="PROSITE" id="PS50041">
    <property type="entry name" value="C_TYPE_LECTIN_2"/>
    <property type="match status" value="1"/>
</dbReference>
<dbReference type="PANTHER" id="PTHR22803">
    <property type="entry name" value="MANNOSE, PHOSPHOLIPASE, LECTIN RECEPTOR RELATED"/>
    <property type="match status" value="1"/>
</dbReference>
<dbReference type="EMBL" id="JAFHDT010000004">
    <property type="protein sequence ID" value="KAI7810723.1"/>
    <property type="molecule type" value="Genomic_DNA"/>
</dbReference>
<name>A0A9W7WYZ3_TRIRA</name>
<comment type="caution">
    <text evidence="5">The sequence shown here is derived from an EMBL/GenBank/DDBJ whole genome shotgun (WGS) entry which is preliminary data.</text>
</comment>
<dbReference type="SMART" id="SM00034">
    <property type="entry name" value="CLECT"/>
    <property type="match status" value="1"/>
</dbReference>
<dbReference type="SUPFAM" id="SSF56436">
    <property type="entry name" value="C-type lectin-like"/>
    <property type="match status" value="1"/>
</dbReference>
<dbReference type="Pfam" id="PF00059">
    <property type="entry name" value="Lectin_C"/>
    <property type="match status" value="1"/>
</dbReference>
<dbReference type="InterPro" id="IPR001304">
    <property type="entry name" value="C-type_lectin-like"/>
</dbReference>
<keyword evidence="3" id="KW-0812">Transmembrane</keyword>
<dbReference type="GO" id="GO:0030246">
    <property type="term" value="F:carbohydrate binding"/>
    <property type="evidence" value="ECO:0007669"/>
    <property type="project" value="UniProtKB-KW"/>
</dbReference>
<accession>A0A9W7WYZ3</accession>
<dbReference type="InterPro" id="IPR016187">
    <property type="entry name" value="CTDL_fold"/>
</dbReference>
<feature type="transmembrane region" description="Helical" evidence="3">
    <location>
        <begin position="36"/>
        <end position="62"/>
    </location>
</feature>
<dbReference type="Proteomes" id="UP001059041">
    <property type="component" value="Linkage Group LG4"/>
</dbReference>
<keyword evidence="3" id="KW-1133">Transmembrane helix</keyword>
<dbReference type="Gene3D" id="3.10.100.10">
    <property type="entry name" value="Mannose-Binding Protein A, subunit A"/>
    <property type="match status" value="1"/>
</dbReference>
<keyword evidence="6" id="KW-1185">Reference proteome</keyword>
<keyword evidence="2" id="KW-1015">Disulfide bond</keyword>
<gene>
    <name evidence="5" type="ORF">IRJ41_005834</name>
</gene>
<proteinExistence type="predicted"/>
<dbReference type="InterPro" id="IPR016186">
    <property type="entry name" value="C-type_lectin-like/link_sf"/>
</dbReference>
<evidence type="ECO:0000256" key="2">
    <source>
        <dbReference type="ARBA" id="ARBA00023157"/>
    </source>
</evidence>
<dbReference type="AlphaFoldDB" id="A0A9W7WYZ3"/>
<organism evidence="5 6">
    <name type="scientific">Triplophysa rosa</name>
    <name type="common">Cave loach</name>
    <dbReference type="NCBI Taxonomy" id="992332"/>
    <lineage>
        <taxon>Eukaryota</taxon>
        <taxon>Metazoa</taxon>
        <taxon>Chordata</taxon>
        <taxon>Craniata</taxon>
        <taxon>Vertebrata</taxon>
        <taxon>Euteleostomi</taxon>
        <taxon>Actinopterygii</taxon>
        <taxon>Neopterygii</taxon>
        <taxon>Teleostei</taxon>
        <taxon>Ostariophysi</taxon>
        <taxon>Cypriniformes</taxon>
        <taxon>Nemacheilidae</taxon>
        <taxon>Triplophysa</taxon>
    </lineage>
</organism>
<dbReference type="CDD" id="cd03590">
    <property type="entry name" value="CLECT_DC-SIGN_like"/>
    <property type="match status" value="1"/>
</dbReference>
<evidence type="ECO:0000259" key="4">
    <source>
        <dbReference type="PROSITE" id="PS50041"/>
    </source>
</evidence>
<reference evidence="5" key="1">
    <citation type="submission" date="2021-02" db="EMBL/GenBank/DDBJ databases">
        <title>Comparative genomics reveals that relaxation of natural selection precedes convergent phenotypic evolution of cavefish.</title>
        <authorList>
            <person name="Peng Z."/>
        </authorList>
    </citation>
    <scope>NUCLEOTIDE SEQUENCE</scope>
    <source>
        <tissue evidence="5">Muscle</tissue>
    </source>
</reference>
<keyword evidence="1" id="KW-0430">Lectin</keyword>
<feature type="domain" description="C-type lectin" evidence="4">
    <location>
        <begin position="98"/>
        <end position="214"/>
    </location>
</feature>
<protein>
    <submittedName>
        <fullName evidence="5">C-type lectin domain family 4 member E</fullName>
    </submittedName>
</protein>
<evidence type="ECO:0000313" key="5">
    <source>
        <dbReference type="EMBL" id="KAI7810723.1"/>
    </source>
</evidence>
<sequence length="215" mass="25028">MDLGIIYENIEPKNRNTPGPQSQNRDEAQNRKRSRWFVVITVCLGIFCVFLVIALILLYVYLTAERDQLWQNITSMTQKERELETKVKNFSVALKEKFSGSCSYFISSEKKNWTDSRRFCRDRGGDLVIINTEEEQKYVSSIVNENVWIGLSDTEKEGNMKWVDNTPVINGFWIPGEPSDHGSNEDCVVISEFSDTFMNWNDLPCSEKRKWICEK</sequence>
<evidence type="ECO:0000256" key="3">
    <source>
        <dbReference type="SAM" id="Phobius"/>
    </source>
</evidence>